<dbReference type="Pfam" id="PF18557">
    <property type="entry name" value="NepR"/>
    <property type="match status" value="1"/>
</dbReference>
<evidence type="ECO:0000256" key="1">
    <source>
        <dbReference type="SAM" id="MobiDB-lite"/>
    </source>
</evidence>
<gene>
    <name evidence="3" type="ORF">SAMN05216360_10744</name>
</gene>
<name>A0A1H0A1H3_9HYPH</name>
<dbReference type="InterPro" id="IPR041649">
    <property type="entry name" value="NepR"/>
</dbReference>
<feature type="compositionally biased region" description="Basic and acidic residues" evidence="1">
    <location>
        <begin position="1"/>
        <end position="10"/>
    </location>
</feature>
<dbReference type="EMBL" id="FNHS01000007">
    <property type="protein sequence ID" value="SDN27642.1"/>
    <property type="molecule type" value="Genomic_DNA"/>
</dbReference>
<evidence type="ECO:0000259" key="2">
    <source>
        <dbReference type="Pfam" id="PF18557"/>
    </source>
</evidence>
<organism evidence="3 4">
    <name type="scientific">Methylobacterium phyllostachyos</name>
    <dbReference type="NCBI Taxonomy" id="582672"/>
    <lineage>
        <taxon>Bacteria</taxon>
        <taxon>Pseudomonadati</taxon>
        <taxon>Pseudomonadota</taxon>
        <taxon>Alphaproteobacteria</taxon>
        <taxon>Hyphomicrobiales</taxon>
        <taxon>Methylobacteriaceae</taxon>
        <taxon>Methylobacterium</taxon>
    </lineage>
</organism>
<keyword evidence="4" id="KW-1185">Reference proteome</keyword>
<feature type="domain" description="Anti-sigma factor NepR" evidence="2">
    <location>
        <begin position="39"/>
        <end position="73"/>
    </location>
</feature>
<sequence length="76" mass="8021">MTATEDERALPDAARAETAGSVVAPQARPPRRPIDAAAQARIGRGLRLHYADVLALPVPDRLLTLLDALAATEAQP</sequence>
<dbReference type="AlphaFoldDB" id="A0A1H0A1H3"/>
<evidence type="ECO:0000313" key="3">
    <source>
        <dbReference type="EMBL" id="SDN27642.1"/>
    </source>
</evidence>
<reference evidence="4" key="1">
    <citation type="submission" date="2016-10" db="EMBL/GenBank/DDBJ databases">
        <authorList>
            <person name="Varghese N."/>
            <person name="Submissions S."/>
        </authorList>
    </citation>
    <scope>NUCLEOTIDE SEQUENCE [LARGE SCALE GENOMIC DNA]</scope>
    <source>
        <strain evidence="4">BL47</strain>
    </source>
</reference>
<dbReference type="Proteomes" id="UP000198704">
    <property type="component" value="Unassembled WGS sequence"/>
</dbReference>
<evidence type="ECO:0000313" key="4">
    <source>
        <dbReference type="Proteomes" id="UP000198704"/>
    </source>
</evidence>
<accession>A0A1H0A1H3</accession>
<protein>
    <recommendedName>
        <fullName evidence="2">Anti-sigma factor NepR domain-containing protein</fullName>
    </recommendedName>
</protein>
<feature type="region of interest" description="Disordered" evidence="1">
    <location>
        <begin position="1"/>
        <end position="36"/>
    </location>
</feature>
<dbReference type="RefSeq" id="WP_091716251.1">
    <property type="nucleotide sequence ID" value="NZ_FNHS01000007.1"/>
</dbReference>
<proteinExistence type="predicted"/>
<dbReference type="STRING" id="582672.SAMN05216360_10744"/>